<keyword evidence="3" id="KW-1185">Reference proteome</keyword>
<reference evidence="2 3" key="1">
    <citation type="submission" date="2018-07" db="EMBL/GenBank/DDBJ databases">
        <title>Leeuwenhoekiella genomics.</title>
        <authorList>
            <person name="Tahon G."/>
            <person name="Willems A."/>
        </authorList>
    </citation>
    <scope>NUCLEOTIDE SEQUENCE [LARGE SCALE GENOMIC DNA]</scope>
    <source>
        <strain evidence="2 3">R-50232</strain>
    </source>
</reference>
<sequence>MLVKQLKRTILISLICYSGFTHAQTTEDNQLDKYHGFFKSADTDAPVILGMNAKRKQFVVKKPAAETDAVNYFQGTFTVKNDTAYATTTADQDAIKLYGSHADAVADEQLLIYFRKLDPKRICVKTGKDFDASTFIASEKFKTESDSVYSLQVKKGDTLWIAIAIGEQEGHSYSFSLQDTPYNQLLVQPNYGQVITWVEKPIYINDEDEIHSLFDGGMRLKRAARARMYPSLPMIPSNPRFKGTRYFPINREQLFKLPKE</sequence>
<evidence type="ECO:0000313" key="2">
    <source>
        <dbReference type="EMBL" id="RXG11915.1"/>
    </source>
</evidence>
<proteinExistence type="predicted"/>
<dbReference type="EMBL" id="QOVI01000008">
    <property type="protein sequence ID" value="RXG11915.1"/>
    <property type="molecule type" value="Genomic_DNA"/>
</dbReference>
<comment type="caution">
    <text evidence="2">The sequence shown here is derived from an EMBL/GenBank/DDBJ whole genome shotgun (WGS) entry which is preliminary data.</text>
</comment>
<dbReference type="AlphaFoldDB" id="A0A4Q0NQU6"/>
<protein>
    <submittedName>
        <fullName evidence="2">Uncharacterized protein</fullName>
    </submittedName>
</protein>
<name>A0A4Q0NQU6_9FLAO</name>
<evidence type="ECO:0000256" key="1">
    <source>
        <dbReference type="SAM" id="SignalP"/>
    </source>
</evidence>
<feature type="signal peptide" evidence="1">
    <location>
        <begin position="1"/>
        <end position="23"/>
    </location>
</feature>
<dbReference type="RefSeq" id="WP_128762573.1">
    <property type="nucleotide sequence ID" value="NZ_QOVI01000008.1"/>
</dbReference>
<dbReference type="OrthoDB" id="1413066at2"/>
<organism evidence="2 3">
    <name type="scientific">Leeuwenhoekiella aestuarii</name>
    <dbReference type="NCBI Taxonomy" id="2249426"/>
    <lineage>
        <taxon>Bacteria</taxon>
        <taxon>Pseudomonadati</taxon>
        <taxon>Bacteroidota</taxon>
        <taxon>Flavobacteriia</taxon>
        <taxon>Flavobacteriales</taxon>
        <taxon>Flavobacteriaceae</taxon>
        <taxon>Leeuwenhoekiella</taxon>
    </lineage>
</organism>
<evidence type="ECO:0000313" key="3">
    <source>
        <dbReference type="Proteomes" id="UP000289821"/>
    </source>
</evidence>
<dbReference type="Proteomes" id="UP000289821">
    <property type="component" value="Unassembled WGS sequence"/>
</dbReference>
<feature type="chain" id="PRO_5020656299" evidence="1">
    <location>
        <begin position="24"/>
        <end position="260"/>
    </location>
</feature>
<gene>
    <name evidence="2" type="ORF">DSM04_10812</name>
</gene>
<keyword evidence="1" id="KW-0732">Signal</keyword>
<accession>A0A4Q0NQU6</accession>